<organism evidence="5 6">
    <name type="scientific">Lamprobacter modestohalophilus</name>
    <dbReference type="NCBI Taxonomy" id="1064514"/>
    <lineage>
        <taxon>Bacteria</taxon>
        <taxon>Pseudomonadati</taxon>
        <taxon>Pseudomonadota</taxon>
        <taxon>Gammaproteobacteria</taxon>
        <taxon>Chromatiales</taxon>
        <taxon>Chromatiaceae</taxon>
        <taxon>Lamprobacter</taxon>
    </lineage>
</organism>
<dbReference type="Proteomes" id="UP001138768">
    <property type="component" value="Unassembled WGS sequence"/>
</dbReference>
<dbReference type="SUPFAM" id="SSF53474">
    <property type="entry name" value="alpha/beta-Hydrolases"/>
    <property type="match status" value="1"/>
</dbReference>
<proteinExistence type="predicted"/>
<protein>
    <recommendedName>
        <fullName evidence="4">Serine aminopeptidase S33 domain-containing protein</fullName>
    </recommendedName>
</protein>
<evidence type="ECO:0000259" key="4">
    <source>
        <dbReference type="Pfam" id="PF12146"/>
    </source>
</evidence>
<dbReference type="InterPro" id="IPR029058">
    <property type="entry name" value="AB_hydrolase_fold"/>
</dbReference>
<feature type="transmembrane region" description="Helical" evidence="3">
    <location>
        <begin position="416"/>
        <end position="434"/>
    </location>
</feature>
<evidence type="ECO:0000313" key="6">
    <source>
        <dbReference type="Proteomes" id="UP001138768"/>
    </source>
</evidence>
<keyword evidence="1" id="KW-0378">Hydrolase</keyword>
<dbReference type="PANTHER" id="PTHR22946">
    <property type="entry name" value="DIENELACTONE HYDROLASE DOMAIN-CONTAINING PROTEIN-RELATED"/>
    <property type="match status" value="1"/>
</dbReference>
<gene>
    <name evidence="5" type="ORF">CKO42_18030</name>
</gene>
<keyword evidence="3" id="KW-1133">Transmembrane helix</keyword>
<dbReference type="GO" id="GO:0052689">
    <property type="term" value="F:carboxylic ester hydrolase activity"/>
    <property type="evidence" value="ECO:0007669"/>
    <property type="project" value="UniProtKB-ARBA"/>
</dbReference>
<dbReference type="InterPro" id="IPR022742">
    <property type="entry name" value="Hydrolase_4"/>
</dbReference>
<evidence type="ECO:0000313" key="5">
    <source>
        <dbReference type="EMBL" id="MBK1620304.1"/>
    </source>
</evidence>
<keyword evidence="6" id="KW-1185">Reference proteome</keyword>
<accession>A0A9X0WBD0</accession>
<dbReference type="Pfam" id="PF12146">
    <property type="entry name" value="Hydrolase_4"/>
    <property type="match status" value="1"/>
</dbReference>
<evidence type="ECO:0000256" key="2">
    <source>
        <dbReference type="SAM" id="MobiDB-lite"/>
    </source>
</evidence>
<evidence type="ECO:0000256" key="3">
    <source>
        <dbReference type="SAM" id="Phobius"/>
    </source>
</evidence>
<keyword evidence="3" id="KW-0812">Transmembrane</keyword>
<dbReference type="InterPro" id="IPR050261">
    <property type="entry name" value="FrsA_esterase"/>
</dbReference>
<name>A0A9X0WBD0_9GAMM</name>
<feature type="transmembrane region" description="Helical" evidence="3">
    <location>
        <begin position="454"/>
        <end position="470"/>
    </location>
</feature>
<dbReference type="PANTHER" id="PTHR22946:SF9">
    <property type="entry name" value="POLYKETIDE TRANSFERASE AF380"/>
    <property type="match status" value="1"/>
</dbReference>
<feature type="region of interest" description="Disordered" evidence="2">
    <location>
        <begin position="141"/>
        <end position="170"/>
    </location>
</feature>
<reference evidence="5 6" key="1">
    <citation type="journal article" date="2020" name="Microorganisms">
        <title>Osmotic Adaptation and Compatible Solute Biosynthesis of Phototrophic Bacteria as Revealed from Genome Analyses.</title>
        <authorList>
            <person name="Imhoff J.F."/>
            <person name="Rahn T."/>
            <person name="Kunzel S."/>
            <person name="Keller A."/>
            <person name="Neulinger S.C."/>
        </authorList>
    </citation>
    <scope>NUCLEOTIDE SEQUENCE [LARGE SCALE GENOMIC DNA]</scope>
    <source>
        <strain evidence="5 6">DSM 25653</strain>
    </source>
</reference>
<feature type="transmembrane region" description="Helical" evidence="3">
    <location>
        <begin position="385"/>
        <end position="404"/>
    </location>
</feature>
<feature type="transmembrane region" description="Helical" evidence="3">
    <location>
        <begin position="507"/>
        <end position="527"/>
    </location>
</feature>
<evidence type="ECO:0000256" key="1">
    <source>
        <dbReference type="ARBA" id="ARBA00022801"/>
    </source>
</evidence>
<feature type="transmembrane region" description="Helical" evidence="3">
    <location>
        <begin position="482"/>
        <end position="501"/>
    </location>
</feature>
<comment type="caution">
    <text evidence="5">The sequence shown here is derived from an EMBL/GenBank/DDBJ whole genome shotgun (WGS) entry which is preliminary data.</text>
</comment>
<feature type="transmembrane region" description="Helical" evidence="3">
    <location>
        <begin position="539"/>
        <end position="560"/>
    </location>
</feature>
<dbReference type="EMBL" id="NRRY01000036">
    <property type="protein sequence ID" value="MBK1620304.1"/>
    <property type="molecule type" value="Genomic_DNA"/>
</dbReference>
<dbReference type="AlphaFoldDB" id="A0A9X0WBD0"/>
<keyword evidence="3" id="KW-0472">Membrane</keyword>
<dbReference type="Gene3D" id="3.40.50.1820">
    <property type="entry name" value="alpha/beta hydrolase"/>
    <property type="match status" value="1"/>
</dbReference>
<sequence>MLIGLLWLMTTDQGLIDLEVRLEQAPVTVYRTNDLSPAPVVVIAHGFSGSRQMMEPFARTLAHNGYIAVSFDFPGHGANPRPLEGKIGDQQRVQVLLDALSAVVDYASALPQYDGRLALLGHSMAGDIAVRYADLNGDLSPASRLDQPATGTEAIGHRPGYPDTSVSADGDVSADAEADANLSTGSEASANPAGPAGPAAELDAIVAISPYLSQDLGEHRPGRTPDNLLFIYGEWEPQMILDQGRDAVAAVADRPSSEIEPNITYGDLDLGNARRLVVAENVEHIGVLYSASALEAALDWLNQVFDHQDSGWIDARGAWLGLYFLGVILLAWPLSRLLPQVSSEPLGAGLDWRRLLPAALLPALLTPLILRPFPSDFLSIAIADYIALHFAVYALLTGLMLLLIRPRRSEHSGAHISVSGFMLALLAVIAYQTLSIALPTDLYVAAFLPDPHRFGILAVLLVATTAWFVADEWLTRGRGAFAGGYALTKIMFLVSLILAVVLNLEELFFLVIIIPAILILFVVFGLFSSWIYRRTGHPLLAALANALAFAIAITSSFPIAD</sequence>
<feature type="domain" description="Serine aminopeptidase S33" evidence="4">
    <location>
        <begin position="37"/>
        <end position="136"/>
    </location>
</feature>